<evidence type="ECO:0000313" key="1">
    <source>
        <dbReference type="EMBL" id="CDK41219.1"/>
    </source>
</evidence>
<name>A0A024HU87_9VIBR</name>
<protein>
    <recommendedName>
        <fullName evidence="2">Uracil-DNA glycosylase-like domain-containing protein</fullName>
    </recommendedName>
</protein>
<proteinExistence type="predicted"/>
<gene>
    <name evidence="1" type="primary">vscspa3-9</name>
</gene>
<accession>A0A024HU87</accession>
<reference evidence="1" key="1">
    <citation type="submission" date="2013-11" db="EMBL/GenBank/DDBJ databases">
        <title>Unveiling the pan-genome of the SXT/R391 family of ICEs: Molecular characterization of new variable regions of SXT/R391-like ICEs detected in genomes of Pseudoalteromonas sp. and Vibrio scophthalmi.</title>
        <authorList>
            <person name="Rodriguez-Blanco A."/>
            <person name="Lemos M."/>
            <person name="Osorio C.R."/>
        </authorList>
    </citation>
    <scope>NUCLEOTIDE SEQUENCE</scope>
    <source>
        <strain evidence="1">YF7</strain>
    </source>
</reference>
<organism evidence="1">
    <name type="scientific">Vibrio scophthalmi</name>
    <dbReference type="NCBI Taxonomy" id="45658"/>
    <lineage>
        <taxon>Bacteria</taxon>
        <taxon>Pseudomonadati</taxon>
        <taxon>Pseudomonadota</taxon>
        <taxon>Gammaproteobacteria</taxon>
        <taxon>Vibrionales</taxon>
        <taxon>Vibrionaceae</taxon>
        <taxon>Vibrio</taxon>
    </lineage>
</organism>
<evidence type="ECO:0008006" key="2">
    <source>
        <dbReference type="Google" id="ProtNLM"/>
    </source>
</evidence>
<dbReference type="EMBL" id="HG794400">
    <property type="protein sequence ID" value="CDK41219.1"/>
    <property type="molecule type" value="Genomic_DNA"/>
</dbReference>
<sequence>MVARRLNSPFQRRHVMEALLDEYGRILKELKFDSFNHNEDKYSGVFLPVPFDEYWSSSLKVMLVGRETAGWNTDNQKNTIKRVAEFAENNKISDLVQEATGRYKRHLPVSKNGKVITKTRSRFKQYFFRLTKELEVNHESIIYGNLFAWDYNKKSPRTRPKNELKEITEVSKKLLAAQIKCLRPDVIIFATGFVGVDQVIRDLFEEHFSGYKNGEVISGKYWEFKPVDDEFSNIECFRIAHPRATHGHREFREKVIQSIKARAAG</sequence>
<dbReference type="AlphaFoldDB" id="A0A024HU87"/>